<keyword evidence="1" id="KW-0732">Signal</keyword>
<sequence>MAARFALVFVIALVVFQFLVFKSDATVVRRDTAAAQNNTLEDALNSLTKGFQEMIANIQQNELFQNTTKVLQEFGEKVQQQGQELVNKIKTNTAKTN</sequence>
<evidence type="ECO:0000313" key="3">
    <source>
        <dbReference type="Proteomes" id="UP000625711"/>
    </source>
</evidence>
<reference evidence="2" key="1">
    <citation type="submission" date="2020-08" db="EMBL/GenBank/DDBJ databases">
        <title>Genome sequencing and assembly of the red palm weevil Rhynchophorus ferrugineus.</title>
        <authorList>
            <person name="Dias G.B."/>
            <person name="Bergman C.M."/>
            <person name="Manee M."/>
        </authorList>
    </citation>
    <scope>NUCLEOTIDE SEQUENCE</scope>
    <source>
        <strain evidence="2">AA-2017</strain>
        <tissue evidence="2">Whole larva</tissue>
    </source>
</reference>
<dbReference type="AlphaFoldDB" id="A0A834MEK3"/>
<protein>
    <recommendedName>
        <fullName evidence="4">Salivary secreted peptide</fullName>
    </recommendedName>
</protein>
<organism evidence="2 3">
    <name type="scientific">Rhynchophorus ferrugineus</name>
    <name type="common">Red palm weevil</name>
    <name type="synonym">Curculio ferrugineus</name>
    <dbReference type="NCBI Taxonomy" id="354439"/>
    <lineage>
        <taxon>Eukaryota</taxon>
        <taxon>Metazoa</taxon>
        <taxon>Ecdysozoa</taxon>
        <taxon>Arthropoda</taxon>
        <taxon>Hexapoda</taxon>
        <taxon>Insecta</taxon>
        <taxon>Pterygota</taxon>
        <taxon>Neoptera</taxon>
        <taxon>Endopterygota</taxon>
        <taxon>Coleoptera</taxon>
        <taxon>Polyphaga</taxon>
        <taxon>Cucujiformia</taxon>
        <taxon>Curculionidae</taxon>
        <taxon>Dryophthorinae</taxon>
        <taxon>Rhynchophorus</taxon>
    </lineage>
</organism>
<dbReference type="OrthoDB" id="6742238at2759"/>
<evidence type="ECO:0000313" key="2">
    <source>
        <dbReference type="EMBL" id="KAF7281591.1"/>
    </source>
</evidence>
<feature type="chain" id="PRO_5032828161" description="Salivary secreted peptide" evidence="1">
    <location>
        <begin position="26"/>
        <end position="97"/>
    </location>
</feature>
<dbReference type="Proteomes" id="UP000625711">
    <property type="component" value="Unassembled WGS sequence"/>
</dbReference>
<evidence type="ECO:0000256" key="1">
    <source>
        <dbReference type="SAM" id="SignalP"/>
    </source>
</evidence>
<dbReference type="EMBL" id="JAACXV010000234">
    <property type="protein sequence ID" value="KAF7281591.1"/>
    <property type="molecule type" value="Genomic_DNA"/>
</dbReference>
<gene>
    <name evidence="2" type="ORF">GWI33_004512</name>
</gene>
<proteinExistence type="predicted"/>
<feature type="signal peptide" evidence="1">
    <location>
        <begin position="1"/>
        <end position="25"/>
    </location>
</feature>
<accession>A0A834MEK3</accession>
<comment type="caution">
    <text evidence="2">The sequence shown here is derived from an EMBL/GenBank/DDBJ whole genome shotgun (WGS) entry which is preliminary data.</text>
</comment>
<evidence type="ECO:0008006" key="4">
    <source>
        <dbReference type="Google" id="ProtNLM"/>
    </source>
</evidence>
<name>A0A834MEK3_RHYFE</name>
<keyword evidence="3" id="KW-1185">Reference proteome</keyword>